<feature type="domain" description="CusB-like beta-barrel" evidence="5">
    <location>
        <begin position="253"/>
        <end position="326"/>
    </location>
</feature>
<keyword evidence="4" id="KW-0812">Transmembrane</keyword>
<evidence type="ECO:0000256" key="2">
    <source>
        <dbReference type="ARBA" id="ARBA00022448"/>
    </source>
</evidence>
<feature type="region of interest" description="Disordered" evidence="3">
    <location>
        <begin position="163"/>
        <end position="183"/>
    </location>
</feature>
<dbReference type="NCBIfam" id="TIGR01730">
    <property type="entry name" value="RND_mfp"/>
    <property type="match status" value="1"/>
</dbReference>
<dbReference type="PANTHER" id="PTHR30097:SF16">
    <property type="entry name" value="CATION EFFLUX SYSTEM (CZCB-LIKE)"/>
    <property type="match status" value="1"/>
</dbReference>
<dbReference type="Gene3D" id="2.40.420.20">
    <property type="match status" value="1"/>
</dbReference>
<evidence type="ECO:0000256" key="3">
    <source>
        <dbReference type="SAM" id="MobiDB-lite"/>
    </source>
</evidence>
<accession>A0A1T4P264</accession>
<comment type="similarity">
    <text evidence="1">Belongs to the membrane fusion protein (MFP) (TC 8.A.1) family.</text>
</comment>
<dbReference type="Pfam" id="PF25954">
    <property type="entry name" value="Beta-barrel_RND_2"/>
    <property type="match status" value="1"/>
</dbReference>
<evidence type="ECO:0000259" key="6">
    <source>
        <dbReference type="Pfam" id="PF25975"/>
    </source>
</evidence>
<gene>
    <name evidence="7" type="ORF">SAMN02745126_02569</name>
</gene>
<proteinExistence type="inferred from homology"/>
<evidence type="ECO:0000313" key="7">
    <source>
        <dbReference type="EMBL" id="SJZ85521.1"/>
    </source>
</evidence>
<keyword evidence="8" id="KW-1185">Reference proteome</keyword>
<keyword evidence="4" id="KW-1133">Transmembrane helix</keyword>
<dbReference type="Proteomes" id="UP000190092">
    <property type="component" value="Unassembled WGS sequence"/>
</dbReference>
<dbReference type="InterPro" id="IPR006143">
    <property type="entry name" value="RND_pump_MFP"/>
</dbReference>
<dbReference type="EMBL" id="FUWJ01000002">
    <property type="protein sequence ID" value="SJZ85521.1"/>
    <property type="molecule type" value="Genomic_DNA"/>
</dbReference>
<sequence length="406" mass="43542">MQAWLRSLLSPPRVWLVVGALCAIAVAGWWLLQPRSPSVDVSERAARQGRAPVQPTKVEVELTESQAAAFRVGPIGRADFELVRQAVGNIDFNQNMLVQVFTPYQGRIVATFGRPGDRVRRGQVLFTVDSPDLLQAENTLISAAGVAILQARTLKRVTENLRSGGGAQKDVDQATSDQQAAEGALHTARDAVRIFGKTDEEIDRIIANRQADPILIVRSPIDGVITQSVGAPGLLVQPGNAPAPSTVADTSLMWMIANPVEADSADLRVGQPVKVRVAALPGREFDGQIVVVGASVDMQTRRIGVRSEISNPDGLLRAGMFATFTIKVGDTRDAVAVPDAAVVREGDGTMTLWVTTDRRHFEKRTVKIGLRQKGFTEILEGATPGELIATEGAVFLSNKLLISPAG</sequence>
<feature type="domain" description="CzcB-like C-terminal circularly permuted SH3-like" evidence="6">
    <location>
        <begin position="335"/>
        <end position="393"/>
    </location>
</feature>
<evidence type="ECO:0000256" key="1">
    <source>
        <dbReference type="ARBA" id="ARBA00009477"/>
    </source>
</evidence>
<dbReference type="GO" id="GO:0022857">
    <property type="term" value="F:transmembrane transporter activity"/>
    <property type="evidence" value="ECO:0007669"/>
    <property type="project" value="InterPro"/>
</dbReference>
<dbReference type="OrthoDB" id="9806939at2"/>
<name>A0A1T4P264_9HYPH</name>
<keyword evidence="2" id="KW-0813">Transport</keyword>
<protein>
    <submittedName>
        <fullName evidence="7">Membrane fusion protein, cobalt-zinc-cadmium efflux system</fullName>
    </submittedName>
</protein>
<dbReference type="InterPro" id="IPR058792">
    <property type="entry name" value="Beta-barrel_RND_2"/>
</dbReference>
<dbReference type="InterPro" id="IPR051909">
    <property type="entry name" value="MFP_Cation_Efflux"/>
</dbReference>
<organism evidence="7 8">
    <name type="scientific">Enhydrobacter aerosaccus</name>
    <dbReference type="NCBI Taxonomy" id="225324"/>
    <lineage>
        <taxon>Bacteria</taxon>
        <taxon>Pseudomonadati</taxon>
        <taxon>Pseudomonadota</taxon>
        <taxon>Alphaproteobacteria</taxon>
        <taxon>Hyphomicrobiales</taxon>
        <taxon>Enhydrobacter</taxon>
    </lineage>
</organism>
<reference evidence="8" key="1">
    <citation type="submission" date="2017-02" db="EMBL/GenBank/DDBJ databases">
        <authorList>
            <person name="Varghese N."/>
            <person name="Submissions S."/>
        </authorList>
    </citation>
    <scope>NUCLEOTIDE SEQUENCE [LARGE SCALE GENOMIC DNA]</scope>
    <source>
        <strain evidence="8">ATCC 27094</strain>
    </source>
</reference>
<keyword evidence="4" id="KW-0472">Membrane</keyword>
<dbReference type="AlphaFoldDB" id="A0A1T4P264"/>
<dbReference type="Gene3D" id="2.40.50.100">
    <property type="match status" value="1"/>
</dbReference>
<evidence type="ECO:0000259" key="5">
    <source>
        <dbReference type="Pfam" id="PF25954"/>
    </source>
</evidence>
<dbReference type="Pfam" id="PF25975">
    <property type="entry name" value="CzcB_C"/>
    <property type="match status" value="1"/>
</dbReference>
<evidence type="ECO:0000256" key="4">
    <source>
        <dbReference type="SAM" id="Phobius"/>
    </source>
</evidence>
<dbReference type="GO" id="GO:0016020">
    <property type="term" value="C:membrane"/>
    <property type="evidence" value="ECO:0007669"/>
    <property type="project" value="InterPro"/>
</dbReference>
<dbReference type="STRING" id="225324.SAMN02745126_02569"/>
<dbReference type="FunFam" id="2.40.30.170:FF:000010">
    <property type="entry name" value="Efflux RND transporter periplasmic adaptor subunit"/>
    <property type="match status" value="1"/>
</dbReference>
<dbReference type="PANTHER" id="PTHR30097">
    <property type="entry name" value="CATION EFFLUX SYSTEM PROTEIN CUSB"/>
    <property type="match status" value="1"/>
</dbReference>
<dbReference type="SUPFAM" id="SSF111369">
    <property type="entry name" value="HlyD-like secretion proteins"/>
    <property type="match status" value="1"/>
</dbReference>
<evidence type="ECO:0000313" key="8">
    <source>
        <dbReference type="Proteomes" id="UP000190092"/>
    </source>
</evidence>
<dbReference type="Gene3D" id="2.40.30.170">
    <property type="match status" value="1"/>
</dbReference>
<dbReference type="InterPro" id="IPR058649">
    <property type="entry name" value="CzcB_C"/>
</dbReference>
<feature type="transmembrane region" description="Helical" evidence="4">
    <location>
        <begin position="12"/>
        <end position="32"/>
    </location>
</feature>